<comment type="caution">
    <text evidence="3">The sequence shown here is derived from an EMBL/GenBank/DDBJ whole genome shotgun (WGS) entry which is preliminary data.</text>
</comment>
<evidence type="ECO:0000259" key="2">
    <source>
        <dbReference type="PROSITE" id="PS50234"/>
    </source>
</evidence>
<dbReference type="EMBL" id="JAGIZB010000018">
    <property type="protein sequence ID" value="MBP0446570.1"/>
    <property type="molecule type" value="Genomic_DNA"/>
</dbReference>
<dbReference type="SUPFAM" id="SSF53300">
    <property type="entry name" value="vWA-like"/>
    <property type="match status" value="1"/>
</dbReference>
<evidence type="ECO:0000313" key="3">
    <source>
        <dbReference type="EMBL" id="MBP0446570.1"/>
    </source>
</evidence>
<name>A0ABS4AHU3_9PROT</name>
<proteinExistence type="predicted"/>
<dbReference type="PROSITE" id="PS50234">
    <property type="entry name" value="VWFA"/>
    <property type="match status" value="1"/>
</dbReference>
<dbReference type="Pfam" id="PF06707">
    <property type="entry name" value="DUF1194"/>
    <property type="match status" value="1"/>
</dbReference>
<organism evidence="3 4">
    <name type="scientific">Pararoseomonas baculiformis</name>
    <dbReference type="NCBI Taxonomy" id="2820812"/>
    <lineage>
        <taxon>Bacteria</taxon>
        <taxon>Pseudomonadati</taxon>
        <taxon>Pseudomonadota</taxon>
        <taxon>Alphaproteobacteria</taxon>
        <taxon>Acetobacterales</taxon>
        <taxon>Acetobacteraceae</taxon>
        <taxon>Pararoseomonas</taxon>
    </lineage>
</organism>
<protein>
    <submittedName>
        <fullName evidence="3">DUF1194 domain-containing protein</fullName>
    </submittedName>
</protein>
<keyword evidence="1" id="KW-0732">Signal</keyword>
<feature type="signal peptide" evidence="1">
    <location>
        <begin position="1"/>
        <end position="20"/>
    </location>
</feature>
<dbReference type="InterPro" id="IPR036465">
    <property type="entry name" value="vWFA_dom_sf"/>
</dbReference>
<dbReference type="CDD" id="cd00198">
    <property type="entry name" value="vWFA"/>
    <property type="match status" value="1"/>
</dbReference>
<dbReference type="Gene3D" id="3.40.50.410">
    <property type="entry name" value="von Willebrand factor, type A domain"/>
    <property type="match status" value="1"/>
</dbReference>
<reference evidence="3 4" key="1">
    <citation type="submission" date="2021-03" db="EMBL/GenBank/DDBJ databases">
        <authorList>
            <person name="So Y."/>
        </authorList>
    </citation>
    <scope>NUCLEOTIDE SEQUENCE [LARGE SCALE GENOMIC DNA]</scope>
    <source>
        <strain evidence="3 4">SSH11</strain>
    </source>
</reference>
<dbReference type="Proteomes" id="UP000681594">
    <property type="component" value="Unassembled WGS sequence"/>
</dbReference>
<dbReference type="InterPro" id="IPR010607">
    <property type="entry name" value="DUF1194"/>
</dbReference>
<dbReference type="InterPro" id="IPR002035">
    <property type="entry name" value="VWF_A"/>
</dbReference>
<gene>
    <name evidence="3" type="ORF">J8J14_17485</name>
</gene>
<sequence length="198" mass="21388">MLACTLALVLLMDVSGSVSQTNYEMQRDATAAALRDPTITRLVENQGGVAVTAMEWSWTQTTTVPWAVLRNVEDARGFADRLAATTRSHAGSTHMGEAIHAAIDRFEQAPCKAERMVIDISGDGGSNGGRPVEEARGRAMEVGIVVNGLPIRTPEEPDIVEYYRSSVATVGGFVMEADGWPGFRLAIRRKLALEIASR</sequence>
<evidence type="ECO:0000313" key="4">
    <source>
        <dbReference type="Proteomes" id="UP000681594"/>
    </source>
</evidence>
<accession>A0ABS4AHU3</accession>
<feature type="chain" id="PRO_5045248016" evidence="1">
    <location>
        <begin position="21"/>
        <end position="198"/>
    </location>
</feature>
<dbReference type="RefSeq" id="WP_209380836.1">
    <property type="nucleotide sequence ID" value="NZ_JAGIZB010000018.1"/>
</dbReference>
<feature type="domain" description="VWFA" evidence="2">
    <location>
        <begin position="7"/>
        <end position="149"/>
    </location>
</feature>
<evidence type="ECO:0000256" key="1">
    <source>
        <dbReference type="SAM" id="SignalP"/>
    </source>
</evidence>
<keyword evidence="4" id="KW-1185">Reference proteome</keyword>